<comment type="caution">
    <text evidence="2">The sequence shown here is derived from an EMBL/GenBank/DDBJ whole genome shotgun (WGS) entry which is preliminary data.</text>
</comment>
<feature type="transmembrane region" description="Helical" evidence="1">
    <location>
        <begin position="15"/>
        <end position="37"/>
    </location>
</feature>
<dbReference type="EMBL" id="JASBQV010000015">
    <property type="protein sequence ID" value="MDI3235416.1"/>
    <property type="molecule type" value="Genomic_DNA"/>
</dbReference>
<organism evidence="2 3">
    <name type="scientific">Exiguobacterium antarcticum</name>
    <dbReference type="NCBI Taxonomy" id="132920"/>
    <lineage>
        <taxon>Bacteria</taxon>
        <taxon>Bacillati</taxon>
        <taxon>Bacillota</taxon>
        <taxon>Bacilli</taxon>
        <taxon>Bacillales</taxon>
        <taxon>Bacillales Family XII. Incertae Sedis</taxon>
        <taxon>Exiguobacterium</taxon>
    </lineage>
</organism>
<keyword evidence="1" id="KW-0812">Transmembrane</keyword>
<dbReference type="RefSeq" id="WP_014969379.1">
    <property type="nucleotide sequence ID" value="NZ_JANJYY010000119.1"/>
</dbReference>
<proteinExistence type="predicted"/>
<name>A0ABT6R390_9BACL</name>
<gene>
    <name evidence="2" type="ORF">QK289_10385</name>
</gene>
<reference evidence="2 3" key="1">
    <citation type="submission" date="2023-04" db="EMBL/GenBank/DDBJ databases">
        <title>Antarctic isolates genomes.</title>
        <authorList>
            <person name="Dimov S.G."/>
        </authorList>
    </citation>
    <scope>NUCLEOTIDE SEQUENCE [LARGE SCALE GENOMIC DNA]</scope>
    <source>
        <strain evidence="2 3">AL19</strain>
    </source>
</reference>
<evidence type="ECO:0008006" key="4">
    <source>
        <dbReference type="Google" id="ProtNLM"/>
    </source>
</evidence>
<protein>
    <recommendedName>
        <fullName evidence="4">YqzM family protein</fullName>
    </recommendedName>
</protein>
<evidence type="ECO:0000313" key="2">
    <source>
        <dbReference type="EMBL" id="MDI3235416.1"/>
    </source>
</evidence>
<dbReference type="Proteomes" id="UP001243286">
    <property type="component" value="Unassembled WGS sequence"/>
</dbReference>
<evidence type="ECO:0000256" key="1">
    <source>
        <dbReference type="SAM" id="Phobius"/>
    </source>
</evidence>
<keyword evidence="3" id="KW-1185">Reference proteome</keyword>
<accession>A0ABT6R390</accession>
<evidence type="ECO:0000313" key="3">
    <source>
        <dbReference type="Proteomes" id="UP001243286"/>
    </source>
</evidence>
<keyword evidence="1" id="KW-1133">Transmembrane helix</keyword>
<sequence length="42" mass="4967">MEHKPKDRNEAANRVFFGTGNIFTVILVIGFALYLLYQFYIR</sequence>
<keyword evidence="1" id="KW-0472">Membrane</keyword>